<dbReference type="RefSeq" id="WP_018303107.1">
    <property type="nucleotide sequence ID" value="NZ_KB902290.1"/>
</dbReference>
<accession>A0A0D0Q160</accession>
<dbReference type="EC" id="1.2.1.16" evidence="5"/>
<evidence type="ECO:0000256" key="2">
    <source>
        <dbReference type="ARBA" id="ARBA00023002"/>
    </source>
</evidence>
<keyword evidence="6" id="KW-1185">Reference proteome</keyword>
<dbReference type="FunFam" id="3.40.605.10:FF:000033">
    <property type="entry name" value="NAD-dependent succinate-semialdehyde dehydrogenase"/>
    <property type="match status" value="1"/>
</dbReference>
<dbReference type="Gene3D" id="3.40.309.10">
    <property type="entry name" value="Aldehyde Dehydrogenase, Chain A, domain 2"/>
    <property type="match status" value="1"/>
</dbReference>
<evidence type="ECO:0000256" key="1">
    <source>
        <dbReference type="ARBA" id="ARBA00009986"/>
    </source>
</evidence>
<dbReference type="InterPro" id="IPR016163">
    <property type="entry name" value="Ald_DH_C"/>
</dbReference>
<dbReference type="InterPro" id="IPR016162">
    <property type="entry name" value="Ald_DH_N"/>
</dbReference>
<reference evidence="5 6" key="1">
    <citation type="submission" date="2013-01" db="EMBL/GenBank/DDBJ databases">
        <authorList>
            <person name="Fiebig A."/>
            <person name="Goeker M."/>
            <person name="Klenk H.-P.P."/>
        </authorList>
    </citation>
    <scope>NUCLEOTIDE SEQUENCE [LARGE SCALE GENOMIC DNA]</scope>
    <source>
        <strain evidence="5 6">DSM 24838</strain>
    </source>
</reference>
<feature type="region of interest" description="Disordered" evidence="3">
    <location>
        <begin position="1"/>
        <end position="21"/>
    </location>
</feature>
<comment type="similarity">
    <text evidence="1">Belongs to the aldehyde dehydrogenase family.</text>
</comment>
<dbReference type="PANTHER" id="PTHR43353">
    <property type="entry name" value="SUCCINATE-SEMIALDEHYDE DEHYDROGENASE, MITOCHONDRIAL"/>
    <property type="match status" value="1"/>
</dbReference>
<dbReference type="AlphaFoldDB" id="A0A0D0Q160"/>
<dbReference type="InterPro" id="IPR015590">
    <property type="entry name" value="Aldehyde_DH_dom"/>
</dbReference>
<feature type="domain" description="Aldehyde dehydrogenase" evidence="4">
    <location>
        <begin position="15"/>
        <end position="475"/>
    </location>
</feature>
<comment type="caution">
    <text evidence="5">The sequence shown here is derived from an EMBL/GenBank/DDBJ whole genome shotgun (WGS) entry which is preliminary data.</text>
</comment>
<protein>
    <submittedName>
        <fullName evidence="5">NAD-dependent aldehyde dehydrogenase</fullName>
        <ecNumber evidence="5">1.2.1.16</ecNumber>
    </submittedName>
</protein>
<gene>
    <name evidence="5" type="ORF">Wenmar_03138</name>
</gene>
<dbReference type="InterPro" id="IPR050740">
    <property type="entry name" value="Aldehyde_DH_Superfamily"/>
</dbReference>
<evidence type="ECO:0000313" key="5">
    <source>
        <dbReference type="EMBL" id="KIQ68299.1"/>
    </source>
</evidence>
<dbReference type="GO" id="GO:0004777">
    <property type="term" value="F:succinate-semialdehyde dehydrogenase (NAD+) activity"/>
    <property type="evidence" value="ECO:0007669"/>
    <property type="project" value="TreeGrafter"/>
</dbReference>
<dbReference type="Gene3D" id="3.40.605.10">
    <property type="entry name" value="Aldehyde Dehydrogenase, Chain A, domain 1"/>
    <property type="match status" value="1"/>
</dbReference>
<proteinExistence type="inferred from homology"/>
<dbReference type="PATRIC" id="fig|1123501.6.peg.3258"/>
<evidence type="ECO:0000313" key="6">
    <source>
        <dbReference type="Proteomes" id="UP000035100"/>
    </source>
</evidence>
<dbReference type="Proteomes" id="UP000035100">
    <property type="component" value="Unassembled WGS sequence"/>
</dbReference>
<name>A0A0D0Q160_9RHOB</name>
<dbReference type="FunFam" id="3.40.309.10:FF:000009">
    <property type="entry name" value="Aldehyde dehydrogenase A"/>
    <property type="match status" value="1"/>
</dbReference>
<dbReference type="OrthoDB" id="9812625at2"/>
<dbReference type="PANTHER" id="PTHR43353:SF5">
    <property type="entry name" value="SUCCINATE-SEMIALDEHYDE DEHYDROGENASE, MITOCHONDRIAL"/>
    <property type="match status" value="1"/>
</dbReference>
<dbReference type="SUPFAM" id="SSF53720">
    <property type="entry name" value="ALDH-like"/>
    <property type="match status" value="1"/>
</dbReference>
<dbReference type="eggNOG" id="COG1012">
    <property type="taxonomic scope" value="Bacteria"/>
</dbReference>
<dbReference type="InterPro" id="IPR016161">
    <property type="entry name" value="Ald_DH/histidinol_DH"/>
</dbReference>
<dbReference type="GO" id="GO:0009450">
    <property type="term" value="P:gamma-aminobutyric acid catabolic process"/>
    <property type="evidence" value="ECO:0007669"/>
    <property type="project" value="TreeGrafter"/>
</dbReference>
<evidence type="ECO:0000259" key="4">
    <source>
        <dbReference type="Pfam" id="PF00171"/>
    </source>
</evidence>
<organism evidence="5 6">
    <name type="scientific">Wenxinia marina DSM 24838</name>
    <dbReference type="NCBI Taxonomy" id="1123501"/>
    <lineage>
        <taxon>Bacteria</taxon>
        <taxon>Pseudomonadati</taxon>
        <taxon>Pseudomonadota</taxon>
        <taxon>Alphaproteobacteria</taxon>
        <taxon>Rhodobacterales</taxon>
        <taxon>Roseobacteraceae</taxon>
        <taxon>Wenxinia</taxon>
    </lineage>
</organism>
<dbReference type="STRING" id="1123501.Wenmar_03138"/>
<dbReference type="Pfam" id="PF00171">
    <property type="entry name" value="Aldedh"/>
    <property type="match status" value="1"/>
</dbReference>
<dbReference type="CDD" id="cd07103">
    <property type="entry name" value="ALDH_F5_SSADH_GabD"/>
    <property type="match status" value="1"/>
</dbReference>
<keyword evidence="2 5" id="KW-0560">Oxidoreductase</keyword>
<dbReference type="EMBL" id="AONG01000015">
    <property type="protein sequence ID" value="KIQ68299.1"/>
    <property type="molecule type" value="Genomic_DNA"/>
</dbReference>
<sequence length="478" mass="50527">MSDHPSLDLLVDGDWLGPEGRTTEDVLNPATGEAIAALPHATEADLDRAAAAAARAFPGWRRTPAYDRAQILRKGAQLLRERVEPLARAMTVEQGKPLAESRAEIMIAADIIDFTADEGRRTYGRVVPSRVPGVLWTVRREPVGPVAAFTPWNFPGVIPSRKIAAALATGCTMVIKPSEETPSTVLAIARALTDAGLPPGVLNVVHGVPGEVSARLIFAPEIRKITFTGSIPVGQHLAELAAKAGVKRATMELGGHAPVLVAEDADLDHAIATLVQQKFRNAGQVCISPTRFYVHESLHDRFVDGFARAAEALQVGDGLADGTQMGPLANPRRVEAMGRMVADAVDRGARLATGGEPVGNRGNFYRPTVLANVPEDADIMNNEPFGPVAVTAPVASLDEAIERANRLPFGLAAYAFTASGRTAQRIADEVEAGMIGINNPFISMAETPFGGVKQSGYGSEGGTEGMDAYLVTKSVSQS</sequence>
<evidence type="ECO:0000256" key="3">
    <source>
        <dbReference type="SAM" id="MobiDB-lite"/>
    </source>
</evidence>